<organism evidence="4 5">
    <name type="scientific">Trichosporon asahii var. asahii (strain ATCC 90039 / CBS 2479 / JCM 2466 / KCTC 7840 / NBRC 103889/ NCYC 2677 / UAMH 7654)</name>
    <name type="common">Yeast</name>
    <dbReference type="NCBI Taxonomy" id="1186058"/>
    <lineage>
        <taxon>Eukaryota</taxon>
        <taxon>Fungi</taxon>
        <taxon>Dikarya</taxon>
        <taxon>Basidiomycota</taxon>
        <taxon>Agaricomycotina</taxon>
        <taxon>Tremellomycetes</taxon>
        <taxon>Trichosporonales</taxon>
        <taxon>Trichosporonaceae</taxon>
        <taxon>Trichosporon</taxon>
    </lineage>
</organism>
<dbReference type="HOGENOM" id="CLU_051214_3_1_1"/>
<dbReference type="Proteomes" id="UP000002748">
    <property type="component" value="Unassembled WGS sequence"/>
</dbReference>
<dbReference type="GO" id="GO:0004557">
    <property type="term" value="F:alpha-galactosidase activity"/>
    <property type="evidence" value="ECO:0007669"/>
    <property type="project" value="UniProtKB-EC"/>
</dbReference>
<feature type="domain" description="Glycoside-hydrolase family GH114 TIM-barrel" evidence="3">
    <location>
        <begin position="1"/>
        <end position="208"/>
    </location>
</feature>
<dbReference type="EC" id="3.2.1.22" evidence="2"/>
<dbReference type="InterPro" id="IPR017853">
    <property type="entry name" value="GH"/>
</dbReference>
<reference evidence="4 5" key="1">
    <citation type="journal article" date="2012" name="Eukaryot. Cell">
        <title>Draft genome sequence of CBS 2479, the standard type strain of Trichosporon asahii.</title>
        <authorList>
            <person name="Yang R.Y."/>
            <person name="Li H.T."/>
            <person name="Zhu H."/>
            <person name="Zhou G.P."/>
            <person name="Wang M."/>
            <person name="Wang L."/>
        </authorList>
    </citation>
    <scope>NUCLEOTIDE SEQUENCE [LARGE SCALE GENOMIC DNA]</scope>
    <source>
        <strain evidence="5">ATCC 90039 / CBS 2479 / JCM 2466 / KCTC 7840 / NCYC 2677 / UAMH 7654</strain>
    </source>
</reference>
<dbReference type="InterPro" id="IPR013785">
    <property type="entry name" value="Aldolase_TIM"/>
</dbReference>
<dbReference type="VEuPathDB" id="FungiDB:A1Q1_05474"/>
<comment type="catalytic activity">
    <reaction evidence="1">
        <text>Hydrolysis of terminal, non-reducing alpha-D-galactose residues in alpha-D-galactosides, including galactose oligosaccharides, galactomannans and galactolipids.</text>
        <dbReference type="EC" id="3.2.1.22"/>
    </reaction>
</comment>
<evidence type="ECO:0000313" key="5">
    <source>
        <dbReference type="Proteomes" id="UP000002748"/>
    </source>
</evidence>
<dbReference type="PANTHER" id="PTHR35273:SF2">
    <property type="entry name" value="ALPHA-GALACTOSIDASE"/>
    <property type="match status" value="1"/>
</dbReference>
<dbReference type="SUPFAM" id="SSF51445">
    <property type="entry name" value="(Trans)glycosidases"/>
    <property type="match status" value="1"/>
</dbReference>
<dbReference type="AlphaFoldDB" id="J6F5F0"/>
<dbReference type="Gene3D" id="3.20.20.70">
    <property type="entry name" value="Aldolase class I"/>
    <property type="match status" value="1"/>
</dbReference>
<sequence length="218" mass="23474">MDLFDVEASTISALHAAGKKVICYFSAGSFEDWRPDAKDWDQGDLGADLKGWHGEKWVKTGSEKVRSIMAARLKMAAEKGCDAVDPDNVDAYNNENGLGLTESDASDYVKFLAQEAGKHNMGCGLKNAAAIVPNVSGSVQFSVVEQCAEYGECGQYQGMIEAKKPVFSIEYPSQAGTEMPSDALAAQCNADGSNGFSMVMKKMALDQWVEPCEPTFDA</sequence>
<dbReference type="Pfam" id="PF03537">
    <property type="entry name" value="Glyco_hydro_114"/>
    <property type="match status" value="1"/>
</dbReference>
<proteinExistence type="predicted"/>
<gene>
    <name evidence="4" type="ORF">A1Q1_05474</name>
</gene>
<accession>J6F5F0</accession>
<dbReference type="KEGG" id="tasa:A1Q1_05474"/>
<dbReference type="InterPro" id="IPR004352">
    <property type="entry name" value="GH114_TIM-barrel"/>
</dbReference>
<evidence type="ECO:0000256" key="2">
    <source>
        <dbReference type="ARBA" id="ARBA00012755"/>
    </source>
</evidence>
<evidence type="ECO:0000313" key="4">
    <source>
        <dbReference type="EMBL" id="EJT52264.1"/>
    </source>
</evidence>
<dbReference type="RefSeq" id="XP_014183587.1">
    <property type="nucleotide sequence ID" value="XM_014328112.1"/>
</dbReference>
<dbReference type="PANTHER" id="PTHR35273">
    <property type="entry name" value="ALPHA-1,4 POLYGALACTOSAMINIDASE, PUTATIVE (AFU_ORTHOLOGUE AFUA_3G07890)-RELATED"/>
    <property type="match status" value="1"/>
</dbReference>
<protein>
    <recommendedName>
        <fullName evidence="2">alpha-galactosidase</fullName>
        <ecNumber evidence="2">3.2.1.22</ecNumber>
    </recommendedName>
</protein>
<name>J6F5F0_TRIAS</name>
<dbReference type="EMBL" id="ALBS01000030">
    <property type="protein sequence ID" value="EJT52264.1"/>
    <property type="molecule type" value="Genomic_DNA"/>
</dbReference>
<dbReference type="GeneID" id="25988986"/>
<dbReference type="OrthoDB" id="2108802at2759"/>
<comment type="caution">
    <text evidence="4">The sequence shown here is derived from an EMBL/GenBank/DDBJ whole genome shotgun (WGS) entry which is preliminary data.</text>
</comment>
<evidence type="ECO:0000256" key="1">
    <source>
        <dbReference type="ARBA" id="ARBA00001255"/>
    </source>
</evidence>
<evidence type="ECO:0000259" key="3">
    <source>
        <dbReference type="Pfam" id="PF03537"/>
    </source>
</evidence>